<dbReference type="Proteomes" id="UP000077275">
    <property type="component" value="Unassembled WGS sequence"/>
</dbReference>
<reference evidence="1 2" key="1">
    <citation type="submission" date="2016-04" db="EMBL/GenBank/DDBJ databases">
        <title>Genome sequence of Methanobrevibacter cuticularis DSM 11139.</title>
        <authorList>
            <person name="Poehlein A."/>
            <person name="Seedorf H."/>
            <person name="Daniel R."/>
        </authorList>
    </citation>
    <scope>NUCLEOTIDE SEQUENCE [LARGE SCALE GENOMIC DNA]</scope>
    <source>
        <strain evidence="1 2">DSM 11139</strain>
    </source>
</reference>
<evidence type="ECO:0000313" key="1">
    <source>
        <dbReference type="EMBL" id="KZX17809.1"/>
    </source>
</evidence>
<comment type="caution">
    <text evidence="1">The sequence shown here is derived from an EMBL/GenBank/DDBJ whole genome shotgun (WGS) entry which is preliminary data.</text>
</comment>
<protein>
    <submittedName>
        <fullName evidence="1">Uncharacterized protein</fullName>
    </submittedName>
</protein>
<dbReference type="OrthoDB" id="78349at2157"/>
<dbReference type="AlphaFoldDB" id="A0A166FLS8"/>
<gene>
    <name evidence="1" type="ORF">MBCUT_00200</name>
</gene>
<proteinExistence type="predicted"/>
<evidence type="ECO:0000313" key="2">
    <source>
        <dbReference type="Proteomes" id="UP000077275"/>
    </source>
</evidence>
<dbReference type="EMBL" id="LWMW01000009">
    <property type="protein sequence ID" value="KZX17809.1"/>
    <property type="molecule type" value="Genomic_DNA"/>
</dbReference>
<dbReference type="RefSeq" id="WP_067257160.1">
    <property type="nucleotide sequence ID" value="NZ_LWMW01000009.1"/>
</dbReference>
<dbReference type="PATRIC" id="fig|47311.3.peg.26"/>
<organism evidence="1 2">
    <name type="scientific">Methanobrevibacter cuticularis</name>
    <dbReference type="NCBI Taxonomy" id="47311"/>
    <lineage>
        <taxon>Archaea</taxon>
        <taxon>Methanobacteriati</taxon>
        <taxon>Methanobacteriota</taxon>
        <taxon>Methanomada group</taxon>
        <taxon>Methanobacteria</taxon>
        <taxon>Methanobacteriales</taxon>
        <taxon>Methanobacteriaceae</taxon>
        <taxon>Methanobrevibacter</taxon>
    </lineage>
</organism>
<sequence length="249" mass="29081">MSLLGDWDEIFENDIKKLNEFRHIDRLDEVISILRGLRHDEFFKGLANLVSDGKKSLFDSRNVWEFKDEGNSFFSLGIRELKSRSPIYLPPLTKFVNDSSFLAMYAILELSYVYDSGHKLTDDELKSIVFGDIGQFVTFFVEDFDKSEKLPKISADFFKRLKDLYWEDKKAKKLHGKIYDVIRDITTENSTPYIFTRTFIHSIFYLEACNALKYGRDVVTCDDVVIAYLTTFKILMSDIRLLVPLINIE</sequence>
<keyword evidence="2" id="KW-1185">Reference proteome</keyword>
<name>A0A166FLS8_9EURY</name>
<dbReference type="STRING" id="47311.MBCUT_00200"/>
<accession>A0A166FLS8</accession>